<keyword evidence="4" id="KW-0804">Transcription</keyword>
<sequence>MATTQRLTDRKREAIIRAAIAEFRSNGFETTSMDKIAARAEVSKRTVYNHFPGKEELFAEILTQLWQTSADQMALSYRADRPLREQLYELMQSKMRMLSDNNFLDLARVAIAATIHSPERTQDMVARMNQREEGVNVWISAAQADGKLKPVDPAFAAHQLQSLLKTFAFWPQVTMDQPPLSEAMQQQVLDSAVDMFLGYYQVAAKR</sequence>
<organism evidence="7 8">
    <name type="scientific">Collimonas arenae</name>
    <dbReference type="NCBI Taxonomy" id="279058"/>
    <lineage>
        <taxon>Bacteria</taxon>
        <taxon>Pseudomonadati</taxon>
        <taxon>Pseudomonadota</taxon>
        <taxon>Betaproteobacteria</taxon>
        <taxon>Burkholderiales</taxon>
        <taxon>Oxalobacteraceae</taxon>
        <taxon>Collimonas</taxon>
    </lineage>
</organism>
<dbReference type="GO" id="GO:0000976">
    <property type="term" value="F:transcription cis-regulatory region binding"/>
    <property type="evidence" value="ECO:0007669"/>
    <property type="project" value="TreeGrafter"/>
</dbReference>
<dbReference type="STRING" id="279058.LT85_0083"/>
<dbReference type="PANTHER" id="PTHR30055:SF224">
    <property type="entry name" value="TRANSCRIPTIONAL REGULATOR TETR FAMILY"/>
    <property type="match status" value="1"/>
</dbReference>
<keyword evidence="8" id="KW-1185">Reference proteome</keyword>
<dbReference type="PROSITE" id="PS50977">
    <property type="entry name" value="HTH_TETR_2"/>
    <property type="match status" value="1"/>
</dbReference>
<dbReference type="Gene3D" id="1.10.10.60">
    <property type="entry name" value="Homeodomain-like"/>
    <property type="match status" value="1"/>
</dbReference>
<dbReference type="PROSITE" id="PS01081">
    <property type="entry name" value="HTH_TETR_1"/>
    <property type="match status" value="1"/>
</dbReference>
<dbReference type="PRINTS" id="PR00455">
    <property type="entry name" value="HTHTETR"/>
</dbReference>
<evidence type="ECO:0000256" key="4">
    <source>
        <dbReference type="ARBA" id="ARBA00023163"/>
    </source>
</evidence>
<dbReference type="EMBL" id="CP009962">
    <property type="protein sequence ID" value="AIY39243.1"/>
    <property type="molecule type" value="Genomic_DNA"/>
</dbReference>
<reference evidence="8" key="1">
    <citation type="journal article" date="2014" name="Soil Biol. Biochem.">
        <title>Structure and function of bacterial communities in ageing soils: Insights from the Mendocino ecological staircase.</title>
        <authorList>
            <person name="Uroz S."/>
            <person name="Tech J.J."/>
            <person name="Sawaya N.A."/>
            <person name="Frey-Klett P."/>
            <person name="Leveau J.H.J."/>
        </authorList>
    </citation>
    <scope>NUCLEOTIDE SEQUENCE [LARGE SCALE GENOMIC DNA]</scope>
    <source>
        <strain evidence="8">Cal35</strain>
    </source>
</reference>
<evidence type="ECO:0000256" key="1">
    <source>
        <dbReference type="ARBA" id="ARBA00022491"/>
    </source>
</evidence>
<dbReference type="HOGENOM" id="CLU_069356_27_0_4"/>
<dbReference type="InterPro" id="IPR050109">
    <property type="entry name" value="HTH-type_TetR-like_transc_reg"/>
</dbReference>
<dbReference type="SUPFAM" id="SSF46689">
    <property type="entry name" value="Homeodomain-like"/>
    <property type="match status" value="1"/>
</dbReference>
<accession>A0A0A1F3G7</accession>
<dbReference type="InterPro" id="IPR009057">
    <property type="entry name" value="Homeodomain-like_sf"/>
</dbReference>
<dbReference type="InterPro" id="IPR001647">
    <property type="entry name" value="HTH_TetR"/>
</dbReference>
<dbReference type="SUPFAM" id="SSF48498">
    <property type="entry name" value="Tetracyclin repressor-like, C-terminal domain"/>
    <property type="match status" value="1"/>
</dbReference>
<evidence type="ECO:0000313" key="8">
    <source>
        <dbReference type="Proteomes" id="UP000030302"/>
    </source>
</evidence>
<protein>
    <submittedName>
        <fullName evidence="7">Transcriptional regulator</fullName>
    </submittedName>
</protein>
<dbReference type="AlphaFoldDB" id="A0A0A1F3G7"/>
<dbReference type="InterPro" id="IPR039536">
    <property type="entry name" value="TetR_C_Proteobacteria"/>
</dbReference>
<dbReference type="Pfam" id="PF14246">
    <property type="entry name" value="TetR_C_7"/>
    <property type="match status" value="1"/>
</dbReference>
<evidence type="ECO:0000259" key="6">
    <source>
        <dbReference type="PROSITE" id="PS50977"/>
    </source>
</evidence>
<evidence type="ECO:0000256" key="2">
    <source>
        <dbReference type="ARBA" id="ARBA00023015"/>
    </source>
</evidence>
<proteinExistence type="predicted"/>
<dbReference type="GO" id="GO:0003700">
    <property type="term" value="F:DNA-binding transcription factor activity"/>
    <property type="evidence" value="ECO:0007669"/>
    <property type="project" value="TreeGrafter"/>
</dbReference>
<dbReference type="RefSeq" id="WP_038483990.1">
    <property type="nucleotide sequence ID" value="NZ_CP009962.1"/>
</dbReference>
<dbReference type="Proteomes" id="UP000030302">
    <property type="component" value="Chromosome"/>
</dbReference>
<dbReference type="OrthoDB" id="116240at2"/>
<evidence type="ECO:0000313" key="7">
    <source>
        <dbReference type="EMBL" id="AIY39243.1"/>
    </source>
</evidence>
<keyword evidence="1" id="KW-0678">Repressor</keyword>
<feature type="domain" description="HTH tetR-type" evidence="6">
    <location>
        <begin position="9"/>
        <end position="69"/>
    </location>
</feature>
<name>A0A0A1F3G7_9BURK</name>
<feature type="DNA-binding region" description="H-T-H motif" evidence="5">
    <location>
        <begin position="32"/>
        <end position="51"/>
    </location>
</feature>
<dbReference type="Gene3D" id="1.10.357.10">
    <property type="entry name" value="Tetracycline Repressor, domain 2"/>
    <property type="match status" value="1"/>
</dbReference>
<dbReference type="PANTHER" id="PTHR30055">
    <property type="entry name" value="HTH-TYPE TRANSCRIPTIONAL REGULATOR RUTR"/>
    <property type="match status" value="1"/>
</dbReference>
<evidence type="ECO:0000256" key="5">
    <source>
        <dbReference type="PROSITE-ProRule" id="PRU00335"/>
    </source>
</evidence>
<gene>
    <name evidence="7" type="ORF">LT85_0083</name>
</gene>
<dbReference type="InterPro" id="IPR023772">
    <property type="entry name" value="DNA-bd_HTH_TetR-type_CS"/>
</dbReference>
<keyword evidence="3 5" id="KW-0238">DNA-binding</keyword>
<keyword evidence="2" id="KW-0805">Transcription regulation</keyword>
<dbReference type="InterPro" id="IPR036271">
    <property type="entry name" value="Tet_transcr_reg_TetR-rel_C_sf"/>
</dbReference>
<evidence type="ECO:0000256" key="3">
    <source>
        <dbReference type="ARBA" id="ARBA00023125"/>
    </source>
</evidence>
<dbReference type="KEGG" id="care:LT85_0083"/>
<dbReference type="Pfam" id="PF00440">
    <property type="entry name" value="TetR_N"/>
    <property type="match status" value="1"/>
</dbReference>
<dbReference type="FunFam" id="1.10.10.60:FF:000141">
    <property type="entry name" value="TetR family transcriptional regulator"/>
    <property type="match status" value="1"/>
</dbReference>